<name>A0ABR0EUQ3_ZASCE</name>
<accession>A0ABR0EUQ3</accession>
<dbReference type="Gene3D" id="3.80.10.10">
    <property type="entry name" value="Ribonuclease Inhibitor"/>
    <property type="match status" value="1"/>
</dbReference>
<evidence type="ECO:0000259" key="1">
    <source>
        <dbReference type="Pfam" id="PF12937"/>
    </source>
</evidence>
<organism evidence="2 3">
    <name type="scientific">Zasmidium cellare</name>
    <name type="common">Wine cellar mold</name>
    <name type="synonym">Racodium cellare</name>
    <dbReference type="NCBI Taxonomy" id="395010"/>
    <lineage>
        <taxon>Eukaryota</taxon>
        <taxon>Fungi</taxon>
        <taxon>Dikarya</taxon>
        <taxon>Ascomycota</taxon>
        <taxon>Pezizomycotina</taxon>
        <taxon>Dothideomycetes</taxon>
        <taxon>Dothideomycetidae</taxon>
        <taxon>Mycosphaerellales</taxon>
        <taxon>Mycosphaerellaceae</taxon>
        <taxon>Zasmidium</taxon>
    </lineage>
</organism>
<reference evidence="2 3" key="1">
    <citation type="journal article" date="2023" name="G3 (Bethesda)">
        <title>A chromosome-level genome assembly of Zasmidium syzygii isolated from banana leaves.</title>
        <authorList>
            <person name="van Westerhoven A.C."/>
            <person name="Mehrabi R."/>
            <person name="Talebi R."/>
            <person name="Steentjes M.B.F."/>
            <person name="Corcolon B."/>
            <person name="Chong P.A."/>
            <person name="Kema G.H.J."/>
            <person name="Seidl M.F."/>
        </authorList>
    </citation>
    <scope>NUCLEOTIDE SEQUENCE [LARGE SCALE GENOMIC DNA]</scope>
    <source>
        <strain evidence="2 3">P124</strain>
    </source>
</reference>
<evidence type="ECO:0000313" key="2">
    <source>
        <dbReference type="EMBL" id="KAK4505139.1"/>
    </source>
</evidence>
<dbReference type="Proteomes" id="UP001305779">
    <property type="component" value="Unassembled WGS sequence"/>
</dbReference>
<comment type="caution">
    <text evidence="2">The sequence shown here is derived from an EMBL/GenBank/DDBJ whole genome shotgun (WGS) entry which is preliminary data.</text>
</comment>
<proteinExistence type="predicted"/>
<keyword evidence="3" id="KW-1185">Reference proteome</keyword>
<dbReference type="Pfam" id="PF12937">
    <property type="entry name" value="F-box-like"/>
    <property type="match status" value="1"/>
</dbReference>
<gene>
    <name evidence="2" type="ORF">PRZ48_003102</name>
</gene>
<dbReference type="InterPro" id="IPR001810">
    <property type="entry name" value="F-box_dom"/>
</dbReference>
<protein>
    <recommendedName>
        <fullName evidence="1">F-box domain-containing protein</fullName>
    </recommendedName>
</protein>
<evidence type="ECO:0000313" key="3">
    <source>
        <dbReference type="Proteomes" id="UP001305779"/>
    </source>
</evidence>
<feature type="domain" description="F-box" evidence="1">
    <location>
        <begin position="5"/>
        <end position="50"/>
    </location>
</feature>
<dbReference type="SUPFAM" id="SSF52047">
    <property type="entry name" value="RNI-like"/>
    <property type="match status" value="1"/>
</dbReference>
<dbReference type="InterPro" id="IPR032675">
    <property type="entry name" value="LRR_dom_sf"/>
</dbReference>
<dbReference type="EMBL" id="JAXOVC010000002">
    <property type="protein sequence ID" value="KAK4505139.1"/>
    <property type="molecule type" value="Genomic_DNA"/>
</dbReference>
<sequence>MAPPLESLPDELLLHIVGYISRISDLKALCLTSKDLQGPATTQLYRRVCLTGVTTGSPELNALLTKTHPGFKQIRSFYCSPKDRLDPLPEELKAMVEVLKALPKHSLRTFICPDMPVNEEVIMTILPQQQKLKKLALGPLTSNLMPFINAGVLDLSAFAKLQTLQIPAEIGSEHDLELYQLIIESAKLNDLAIACFETQRGVSEDLDDQPDSDGLISRTLFKHIRNTDPPKRIALANLQLAEVGLGWSDRTFSCYFEWSALKGLDLVRCPEAGVLITAVTKHLQAHGAQLKNFRCSPFQDELIDSNVISAFLGSFDGLRGLSLAGVSNFSSIDLQAFAKHTDTLEYLALHPDGRGNKSSTEMGMDAKFFSAVFAKCRKLRQVATPLPAIDLPRSSEDPVNLQDYDTALLTLLELPDLKSLRVYNWPKSQDPFIHGDYTDDPEDVLNTNTNAYLQAHGDFVIDHFSKLYEQKKCVCPWPILAFNGLQDSTIADGQMELPLYKWSTYVPVKRISVFGQIKVALEYTPFSDIRYFEPESEILDA</sequence>